<dbReference type="STRING" id="573413.Spirs_0143"/>
<dbReference type="OrthoDB" id="371375at2"/>
<dbReference type="eggNOG" id="COG0745">
    <property type="taxonomic scope" value="Bacteria"/>
</dbReference>
<dbReference type="InterPro" id="IPR001867">
    <property type="entry name" value="OmpR/PhoB-type_DNA-bd"/>
</dbReference>
<dbReference type="CDD" id="cd00383">
    <property type="entry name" value="trans_reg_C"/>
    <property type="match status" value="1"/>
</dbReference>
<dbReference type="GO" id="GO:0006355">
    <property type="term" value="P:regulation of DNA-templated transcription"/>
    <property type="evidence" value="ECO:0007669"/>
    <property type="project" value="InterPro"/>
</dbReference>
<reference evidence="3 4" key="1">
    <citation type="journal article" date="2010" name="Stand. Genomic Sci.">
        <title>Complete genome sequence of Spirochaeta smaragdinae type strain (SEBR 4228).</title>
        <authorList>
            <person name="Mavromatis K."/>
            <person name="Yasawong M."/>
            <person name="Chertkov O."/>
            <person name="Lapidus A."/>
            <person name="Lucas S."/>
            <person name="Nolan M."/>
            <person name="Del Rio T.G."/>
            <person name="Tice H."/>
            <person name="Cheng J.F."/>
            <person name="Pitluck S."/>
            <person name="Liolios K."/>
            <person name="Ivanova N."/>
            <person name="Tapia R."/>
            <person name="Han C."/>
            <person name="Bruce D."/>
            <person name="Goodwin L."/>
            <person name="Pati A."/>
            <person name="Chen A."/>
            <person name="Palaniappan K."/>
            <person name="Land M."/>
            <person name="Hauser L."/>
            <person name="Chang Y.J."/>
            <person name="Jeffries C.D."/>
            <person name="Detter J.C."/>
            <person name="Rohde M."/>
            <person name="Brambilla E."/>
            <person name="Spring S."/>
            <person name="Goker M."/>
            <person name="Sikorski J."/>
            <person name="Woyke T."/>
            <person name="Bristow J."/>
            <person name="Eisen J.A."/>
            <person name="Markowitz V."/>
            <person name="Hugenholtz P."/>
            <person name="Klenk H.P."/>
            <person name="Kyrpides N.C."/>
        </authorList>
    </citation>
    <scope>NUCLEOTIDE SEQUENCE [LARGE SCALE GENOMIC DNA]</scope>
    <source>
        <strain evidence="4">DSM 11293 / JCM 15392 / SEBR 4228</strain>
    </source>
</reference>
<dbReference type="InterPro" id="IPR036388">
    <property type="entry name" value="WH-like_DNA-bd_sf"/>
</dbReference>
<dbReference type="Pfam" id="PF00486">
    <property type="entry name" value="Trans_reg_C"/>
    <property type="match status" value="1"/>
</dbReference>
<dbReference type="RefSeq" id="WP_013252764.1">
    <property type="nucleotide sequence ID" value="NC_014364.1"/>
</dbReference>
<dbReference type="InterPro" id="IPR016032">
    <property type="entry name" value="Sig_transdc_resp-reg_C-effctor"/>
</dbReference>
<dbReference type="EMBL" id="CP002116">
    <property type="protein sequence ID" value="ADK79300.1"/>
    <property type="molecule type" value="Genomic_DNA"/>
</dbReference>
<evidence type="ECO:0000259" key="2">
    <source>
        <dbReference type="SMART" id="SM00862"/>
    </source>
</evidence>
<dbReference type="Proteomes" id="UP000002318">
    <property type="component" value="Chromosome"/>
</dbReference>
<feature type="domain" description="OmpR/PhoB-type" evidence="2">
    <location>
        <begin position="138"/>
        <end position="216"/>
    </location>
</feature>
<gene>
    <name evidence="3" type="ordered locus">Spirs_0143</name>
</gene>
<dbReference type="KEGG" id="ssm:Spirs_0143"/>
<dbReference type="Gene3D" id="1.10.10.10">
    <property type="entry name" value="Winged helix-like DNA-binding domain superfamily/Winged helix DNA-binding domain"/>
    <property type="match status" value="1"/>
</dbReference>
<dbReference type="AlphaFoldDB" id="E1R8F6"/>
<organism evidence="3 4">
    <name type="scientific">Sediminispirochaeta smaragdinae (strain DSM 11293 / JCM 15392 / SEBR 4228)</name>
    <name type="common">Spirochaeta smaragdinae</name>
    <dbReference type="NCBI Taxonomy" id="573413"/>
    <lineage>
        <taxon>Bacteria</taxon>
        <taxon>Pseudomonadati</taxon>
        <taxon>Spirochaetota</taxon>
        <taxon>Spirochaetia</taxon>
        <taxon>Spirochaetales</taxon>
        <taxon>Spirochaetaceae</taxon>
        <taxon>Sediminispirochaeta</taxon>
    </lineage>
</organism>
<keyword evidence="1" id="KW-0238">DNA-binding</keyword>
<dbReference type="SUPFAM" id="SSF46894">
    <property type="entry name" value="C-terminal effector domain of the bipartite response regulators"/>
    <property type="match status" value="1"/>
</dbReference>
<dbReference type="GO" id="GO:0003677">
    <property type="term" value="F:DNA binding"/>
    <property type="evidence" value="ECO:0007669"/>
    <property type="project" value="UniProtKB-KW"/>
</dbReference>
<dbReference type="SUPFAM" id="SSF52172">
    <property type="entry name" value="CheY-like"/>
    <property type="match status" value="1"/>
</dbReference>
<evidence type="ECO:0000256" key="1">
    <source>
        <dbReference type="ARBA" id="ARBA00023125"/>
    </source>
</evidence>
<accession>E1R8F6</accession>
<dbReference type="InterPro" id="IPR011006">
    <property type="entry name" value="CheY-like_superfamily"/>
</dbReference>
<dbReference type="GO" id="GO:0000160">
    <property type="term" value="P:phosphorelay signal transduction system"/>
    <property type="evidence" value="ECO:0007669"/>
    <property type="project" value="InterPro"/>
</dbReference>
<protein>
    <submittedName>
        <fullName evidence="3">Two component transcriptional regulator, winged helix family</fullName>
    </submittedName>
</protein>
<keyword evidence="4" id="KW-1185">Reference proteome</keyword>
<evidence type="ECO:0000313" key="3">
    <source>
        <dbReference type="EMBL" id="ADK79300.1"/>
    </source>
</evidence>
<dbReference type="SMART" id="SM00862">
    <property type="entry name" value="Trans_reg_C"/>
    <property type="match status" value="1"/>
</dbReference>
<dbReference type="HOGENOM" id="CLU_1260801_0_0_12"/>
<sequence length="219" mass="24190">MKNHRNNNSFRFVAAGIDSGIRMRLKEATIIDSRFRLKEIDHFTIPLEYDGPVILFSTFGVLSSPMLNEIMERGFPLIVSGPASSLLRAFELGVADYLREPWSVEELLARCGRIASRFPIPVSDGLLTITSEGITGPGGSVDLSAAEGKLLRLLCSVPGRLVGRMELALRVGLENRSRALDVHICHLRKKLVQAVPAWANAHRGPIICERAKGYRFIPS</sequence>
<name>E1R8F6_SEDSS</name>
<proteinExistence type="predicted"/>
<evidence type="ECO:0000313" key="4">
    <source>
        <dbReference type="Proteomes" id="UP000002318"/>
    </source>
</evidence>